<protein>
    <recommendedName>
        <fullName evidence="3">DUF2510 domain-containing protein</fullName>
    </recommendedName>
</protein>
<keyword evidence="2" id="KW-0812">Transmembrane</keyword>
<dbReference type="STRING" id="504805.SAMN05421505_11541"/>
<dbReference type="RefSeq" id="WP_093171494.1">
    <property type="nucleotide sequence ID" value="NZ_FNCN01000015.1"/>
</dbReference>
<evidence type="ECO:0000256" key="2">
    <source>
        <dbReference type="SAM" id="Phobius"/>
    </source>
</evidence>
<feature type="compositionally biased region" description="Low complexity" evidence="1">
    <location>
        <begin position="36"/>
        <end position="49"/>
    </location>
</feature>
<feature type="transmembrane region" description="Helical" evidence="2">
    <location>
        <begin position="142"/>
        <end position="167"/>
    </location>
</feature>
<keyword evidence="5" id="KW-1185">Reference proteome</keyword>
<evidence type="ECO:0000313" key="4">
    <source>
        <dbReference type="EMBL" id="SDH39787.1"/>
    </source>
</evidence>
<gene>
    <name evidence="4" type="ORF">SAMN05421505_11541</name>
</gene>
<accession>A0A1G8C2T2</accession>
<name>A0A1G8C2T2_9ACTN</name>
<feature type="region of interest" description="Disordered" evidence="1">
    <location>
        <begin position="25"/>
        <end position="129"/>
    </location>
</feature>
<dbReference type="InterPro" id="IPR018929">
    <property type="entry name" value="DUF2510"/>
</dbReference>
<dbReference type="AlphaFoldDB" id="A0A1G8C2T2"/>
<feature type="domain" description="DUF2510" evidence="3">
    <location>
        <begin position="7"/>
        <end position="38"/>
    </location>
</feature>
<organism evidence="4 5">
    <name type="scientific">Sinosporangium album</name>
    <dbReference type="NCBI Taxonomy" id="504805"/>
    <lineage>
        <taxon>Bacteria</taxon>
        <taxon>Bacillati</taxon>
        <taxon>Actinomycetota</taxon>
        <taxon>Actinomycetes</taxon>
        <taxon>Streptosporangiales</taxon>
        <taxon>Streptosporangiaceae</taxon>
        <taxon>Sinosporangium</taxon>
    </lineage>
</organism>
<evidence type="ECO:0000256" key="1">
    <source>
        <dbReference type="SAM" id="MobiDB-lite"/>
    </source>
</evidence>
<evidence type="ECO:0000259" key="3">
    <source>
        <dbReference type="Pfam" id="PF10708"/>
    </source>
</evidence>
<evidence type="ECO:0000313" key="5">
    <source>
        <dbReference type="Proteomes" id="UP000198923"/>
    </source>
</evidence>
<keyword evidence="2" id="KW-1133">Transmembrane helix</keyword>
<keyword evidence="2" id="KW-0472">Membrane</keyword>
<dbReference type="Pfam" id="PF10708">
    <property type="entry name" value="DUF2510"/>
    <property type="match status" value="1"/>
</dbReference>
<proteinExistence type="predicted"/>
<feature type="compositionally biased region" description="Pro residues" evidence="1">
    <location>
        <begin position="67"/>
        <end position="87"/>
    </location>
</feature>
<dbReference type="Proteomes" id="UP000198923">
    <property type="component" value="Unassembled WGS sequence"/>
</dbReference>
<sequence>MTTQTPAGWYPDPYGSPQLRWWDGRQWTDATHAVDSAPGSGRSEPGSGPTATMPIPPGAAPAQGPGALPPPGRMPPPAERQQPPGPWGGPSFTPSAAGHHGHPAPPGHAAQPGYPGPPGGTAQFPFPDFAAYGPPPKRATPVWAWVTGGIGVAVVVGLIVVAAVFIVNRDEGRATPLALPTPAPVEPSLPAPVPTLPQPDPVPTSFPRPVDGRITDPATGLSYAFPGSPWSVPQADAVNEAQSNPGTPVWTSAVHAVSHANYDGEGRNWIGNVYTALVPEVFPYSGPENLQQTAVNLFNLFNREYYRPPHDFRVLKDQELKIDGKSAHVIEFQLDFGKEAEESGWKWRMESGAIVLVDRGAGERPAMLYVSVPDNLKPALVKQVLESLKVS</sequence>
<reference evidence="4 5" key="1">
    <citation type="submission" date="2016-10" db="EMBL/GenBank/DDBJ databases">
        <authorList>
            <person name="de Groot N.N."/>
        </authorList>
    </citation>
    <scope>NUCLEOTIDE SEQUENCE [LARGE SCALE GENOMIC DNA]</scope>
    <source>
        <strain evidence="4 5">CPCC 201354</strain>
    </source>
</reference>
<dbReference type="EMBL" id="FNCN01000015">
    <property type="protein sequence ID" value="SDH39787.1"/>
    <property type="molecule type" value="Genomic_DNA"/>
</dbReference>